<sequence length="174" mass="19098">MPKPQQGLEPAVGKLSLKDKSKSGSPGVKEGVVDSWEDDLSSGEDTETDALSPAAKTHGLPDAPPPTPVSLTSSDPWREEFVGPYLTESLEGTRNVNGNSNPRRPGIRPEKTDAVARRMIAGALGVRAPKKTEEGREYEKAVRERERKKREQEREARKRAEEAMQRAKAAVWGD</sequence>
<evidence type="ECO:0000313" key="2">
    <source>
        <dbReference type="EMBL" id="KAH0544993.1"/>
    </source>
</evidence>
<proteinExistence type="predicted"/>
<dbReference type="EMBL" id="JAGHQL010000011">
    <property type="protein sequence ID" value="KAH0544993.1"/>
    <property type="molecule type" value="Genomic_DNA"/>
</dbReference>
<feature type="compositionally biased region" description="Polar residues" evidence="1">
    <location>
        <begin position="90"/>
        <end position="102"/>
    </location>
</feature>
<organism evidence="2 3">
    <name type="scientific">Glutinoglossum americanum</name>
    <dbReference type="NCBI Taxonomy" id="1670608"/>
    <lineage>
        <taxon>Eukaryota</taxon>
        <taxon>Fungi</taxon>
        <taxon>Dikarya</taxon>
        <taxon>Ascomycota</taxon>
        <taxon>Pezizomycotina</taxon>
        <taxon>Geoglossomycetes</taxon>
        <taxon>Geoglossales</taxon>
        <taxon>Geoglossaceae</taxon>
        <taxon>Glutinoglossum</taxon>
    </lineage>
</organism>
<name>A0A9P8L0S8_9PEZI</name>
<feature type="region of interest" description="Disordered" evidence="1">
    <location>
        <begin position="128"/>
        <end position="174"/>
    </location>
</feature>
<reference evidence="2" key="1">
    <citation type="submission" date="2021-03" db="EMBL/GenBank/DDBJ databases">
        <title>Comparative genomics and phylogenomic investigation of the class Geoglossomycetes provide insights into ecological specialization and systematics.</title>
        <authorList>
            <person name="Melie T."/>
            <person name="Pirro S."/>
            <person name="Miller A.N."/>
            <person name="Quandt A."/>
        </authorList>
    </citation>
    <scope>NUCLEOTIDE SEQUENCE</scope>
    <source>
        <strain evidence="2">GBOQ0MN5Z8</strain>
    </source>
</reference>
<evidence type="ECO:0000256" key="1">
    <source>
        <dbReference type="SAM" id="MobiDB-lite"/>
    </source>
</evidence>
<feature type="compositionally biased region" description="Acidic residues" evidence="1">
    <location>
        <begin position="35"/>
        <end position="48"/>
    </location>
</feature>
<evidence type="ECO:0000313" key="3">
    <source>
        <dbReference type="Proteomes" id="UP000698800"/>
    </source>
</evidence>
<dbReference type="OrthoDB" id="5418203at2759"/>
<accession>A0A9P8L0S8</accession>
<feature type="region of interest" description="Disordered" evidence="1">
    <location>
        <begin position="1"/>
        <end position="111"/>
    </location>
</feature>
<feature type="compositionally biased region" description="Basic and acidic residues" evidence="1">
    <location>
        <begin position="130"/>
        <end position="165"/>
    </location>
</feature>
<keyword evidence="3" id="KW-1185">Reference proteome</keyword>
<gene>
    <name evidence="2" type="ORF">FGG08_000919</name>
</gene>
<dbReference type="AlphaFoldDB" id="A0A9P8L0S8"/>
<dbReference type="Proteomes" id="UP000698800">
    <property type="component" value="Unassembled WGS sequence"/>
</dbReference>
<protein>
    <submittedName>
        <fullName evidence="2">Uncharacterized protein</fullName>
    </submittedName>
</protein>
<comment type="caution">
    <text evidence="2">The sequence shown here is derived from an EMBL/GenBank/DDBJ whole genome shotgun (WGS) entry which is preliminary data.</text>
</comment>